<dbReference type="Proteomes" id="UP001347796">
    <property type="component" value="Unassembled WGS sequence"/>
</dbReference>
<evidence type="ECO:0000313" key="10">
    <source>
        <dbReference type="EMBL" id="KAK6174390.1"/>
    </source>
</evidence>
<dbReference type="GO" id="GO:0007030">
    <property type="term" value="P:Golgi organization"/>
    <property type="evidence" value="ECO:0007669"/>
    <property type="project" value="TreeGrafter"/>
</dbReference>
<keyword evidence="11" id="KW-1185">Reference proteome</keyword>
<evidence type="ECO:0000256" key="2">
    <source>
        <dbReference type="ARBA" id="ARBA00005831"/>
    </source>
</evidence>
<dbReference type="Pfam" id="PF10191">
    <property type="entry name" value="COG7"/>
    <property type="match status" value="1"/>
</dbReference>
<comment type="subcellular location">
    <subcellularLocation>
        <location evidence="1">Golgi apparatus membrane</location>
        <topology evidence="1">Peripheral membrane protein</topology>
    </subcellularLocation>
</comment>
<keyword evidence="4" id="KW-0813">Transport</keyword>
<comment type="caution">
    <text evidence="10">The sequence shown here is derived from an EMBL/GenBank/DDBJ whole genome shotgun (WGS) entry which is preliminary data.</text>
</comment>
<reference evidence="10 11" key="1">
    <citation type="submission" date="2024-01" db="EMBL/GenBank/DDBJ databases">
        <title>The genome of the rayed Mediterranean limpet Patella caerulea (Linnaeus, 1758).</title>
        <authorList>
            <person name="Anh-Thu Weber A."/>
            <person name="Halstead-Nussloch G."/>
        </authorList>
    </citation>
    <scope>NUCLEOTIDE SEQUENCE [LARGE SCALE GENOMIC DNA]</scope>
    <source>
        <strain evidence="10">AATW-2023a</strain>
        <tissue evidence="10">Whole specimen</tissue>
    </source>
</reference>
<evidence type="ECO:0000256" key="4">
    <source>
        <dbReference type="ARBA" id="ARBA00022448"/>
    </source>
</evidence>
<keyword evidence="7" id="KW-0472">Membrane</keyword>
<keyword evidence="6" id="KW-0333">Golgi apparatus</keyword>
<evidence type="ECO:0000313" key="11">
    <source>
        <dbReference type="Proteomes" id="UP001347796"/>
    </source>
</evidence>
<proteinExistence type="inferred from homology"/>
<feature type="coiled-coil region" evidence="9">
    <location>
        <begin position="64"/>
        <end position="98"/>
    </location>
</feature>
<comment type="similarity">
    <text evidence="2">Belongs to the COG7 family.</text>
</comment>
<keyword evidence="5" id="KW-0653">Protein transport</keyword>
<evidence type="ECO:0000256" key="9">
    <source>
        <dbReference type="SAM" id="Coils"/>
    </source>
</evidence>
<protein>
    <recommendedName>
        <fullName evidence="3">Conserved oligomeric Golgi complex subunit 7</fullName>
    </recommendedName>
    <alternativeName>
        <fullName evidence="8">Component of oligomeric Golgi complex 7</fullName>
    </alternativeName>
</protein>
<accession>A0AAN8PQA7</accession>
<dbReference type="PANTHER" id="PTHR21443">
    <property type="entry name" value="CONSERVED OLIGOMERIC GOLGI COMPLEX COMPONENT 7"/>
    <property type="match status" value="1"/>
</dbReference>
<evidence type="ECO:0000256" key="1">
    <source>
        <dbReference type="ARBA" id="ARBA00004395"/>
    </source>
</evidence>
<evidence type="ECO:0000256" key="7">
    <source>
        <dbReference type="ARBA" id="ARBA00023136"/>
    </source>
</evidence>
<dbReference type="GO" id="GO:0006886">
    <property type="term" value="P:intracellular protein transport"/>
    <property type="evidence" value="ECO:0007669"/>
    <property type="project" value="InterPro"/>
</dbReference>
<evidence type="ECO:0000256" key="5">
    <source>
        <dbReference type="ARBA" id="ARBA00022927"/>
    </source>
</evidence>
<sequence length="752" mass="86077">MDYSKFLDDNFDAKEWVNAAFKSHKDGAVSKDQYATTLVMKLQMFIQEVNNILEEASQQALQNLPRVMRELDAVRQEASLLQDQMRMVKQDIQKVEQSTAQSMQVLLKLDGIKGRMKTTAEALKEADNWTTLSADVEEVFHSEDVQAITAKLTGMQQSLQMLVDTPDYADRCQHLEKLKNRLEAILSPQLISAFNTQSLESAQKYTNMFKNIERLPQLYKYYHKCHKGKILESWRDIVDSKQDETAIEWITELYDHLLSTWHSQIRWCGQVFSDPVPIVCDLLTESLTSIDPSLPVCIAGLLSSTGDTLSTLTELKQISERFAKNIENTVEAHMDESLEHSRSLERLLLNIYSPYRSYLLKYTTLQEVVLINDLDNIKLDHEEVMDTVQLLADSVNKLFTAAKHANDRCQKLTNGFCYVGLLDAYKTYFVSYCHEFRRVLTNIREKCGINKGTEGEDWSDFQHSLRLIQTCGDLILHAEELDQEVVSSILHSVGKHIGTASPSREGEKRNTKNRNSLQFQASLFLEKKEDIEALETMMIKLEEGDTPSKLAEIKTEMCKLSEEVHKFGFEIVFAQLEKYLTNISNMEIWTSKRAEGALTSDLPSFSLSPQEYITKIGQYLMTIPQHLEPFMLHDNPSLTTALKYGKLPYIDDQDLPDHLADLWLESVAKGTMHIYCEEILKIHVLSTHATKQLITDIEYLTNVLDDLGLRSTENISNIIVLLHATPEEFTDKAETMPQRLTHAISAMRHIEL</sequence>
<organism evidence="10 11">
    <name type="scientific">Patella caerulea</name>
    <name type="common">Rayed Mediterranean limpet</name>
    <dbReference type="NCBI Taxonomy" id="87958"/>
    <lineage>
        <taxon>Eukaryota</taxon>
        <taxon>Metazoa</taxon>
        <taxon>Spiralia</taxon>
        <taxon>Lophotrochozoa</taxon>
        <taxon>Mollusca</taxon>
        <taxon>Gastropoda</taxon>
        <taxon>Patellogastropoda</taxon>
        <taxon>Patelloidea</taxon>
        <taxon>Patellidae</taxon>
        <taxon>Patella</taxon>
    </lineage>
</organism>
<evidence type="ECO:0000256" key="8">
    <source>
        <dbReference type="ARBA" id="ARBA00031345"/>
    </source>
</evidence>
<dbReference type="GO" id="GO:0017119">
    <property type="term" value="C:Golgi transport complex"/>
    <property type="evidence" value="ECO:0007669"/>
    <property type="project" value="InterPro"/>
</dbReference>
<dbReference type="PANTHER" id="PTHR21443:SF0">
    <property type="entry name" value="CONSERVED OLIGOMERIC GOLGI COMPLEX SUBUNIT 7"/>
    <property type="match status" value="1"/>
</dbReference>
<dbReference type="GO" id="GO:0000139">
    <property type="term" value="C:Golgi membrane"/>
    <property type="evidence" value="ECO:0007669"/>
    <property type="project" value="UniProtKB-SubCell"/>
</dbReference>
<dbReference type="GO" id="GO:0006890">
    <property type="term" value="P:retrograde vesicle-mediated transport, Golgi to endoplasmic reticulum"/>
    <property type="evidence" value="ECO:0007669"/>
    <property type="project" value="TreeGrafter"/>
</dbReference>
<dbReference type="AlphaFoldDB" id="A0AAN8PQA7"/>
<dbReference type="InterPro" id="IPR019335">
    <property type="entry name" value="COG7"/>
</dbReference>
<evidence type="ECO:0000256" key="3">
    <source>
        <dbReference type="ARBA" id="ARBA00020984"/>
    </source>
</evidence>
<dbReference type="EMBL" id="JAZGQO010000011">
    <property type="protein sequence ID" value="KAK6174390.1"/>
    <property type="molecule type" value="Genomic_DNA"/>
</dbReference>
<keyword evidence="9" id="KW-0175">Coiled coil</keyword>
<evidence type="ECO:0000256" key="6">
    <source>
        <dbReference type="ARBA" id="ARBA00023034"/>
    </source>
</evidence>
<name>A0AAN8PQA7_PATCE</name>
<gene>
    <name evidence="10" type="ORF">SNE40_017676</name>
</gene>